<evidence type="ECO:0000313" key="6">
    <source>
        <dbReference type="EMBL" id="CAI3982934.1"/>
    </source>
</evidence>
<evidence type="ECO:0000313" key="8">
    <source>
        <dbReference type="EMBL" id="CAL4770246.1"/>
    </source>
</evidence>
<evidence type="ECO:0000256" key="1">
    <source>
        <dbReference type="ARBA" id="ARBA00010118"/>
    </source>
</evidence>
<dbReference type="GO" id="GO:0016740">
    <property type="term" value="F:transferase activity"/>
    <property type="evidence" value="ECO:0007669"/>
    <property type="project" value="UniProtKB-KW"/>
</dbReference>
<name>A0A9P1C0N6_9DINO</name>
<evidence type="ECO:0000256" key="2">
    <source>
        <dbReference type="ARBA" id="ARBA00022679"/>
    </source>
</evidence>
<dbReference type="SMART" id="SM00672">
    <property type="entry name" value="CAP10"/>
    <property type="match status" value="1"/>
</dbReference>
<dbReference type="PANTHER" id="PTHR12203:SF35">
    <property type="entry name" value="PROTEIN O-GLUCOSYLTRANSFERASE 1"/>
    <property type="match status" value="1"/>
</dbReference>
<dbReference type="InterPro" id="IPR051091">
    <property type="entry name" value="O-Glucosyltr/Glycosyltrsf_90"/>
</dbReference>
<keyword evidence="2" id="KW-0808">Transferase</keyword>
<evidence type="ECO:0000313" key="9">
    <source>
        <dbReference type="Proteomes" id="UP001152797"/>
    </source>
</evidence>
<dbReference type="EMBL" id="CAMXCT020000759">
    <property type="protein sequence ID" value="CAL1136309.1"/>
    <property type="molecule type" value="Genomic_DNA"/>
</dbReference>
<keyword evidence="4" id="KW-1133">Transmembrane helix</keyword>
<sequence length="1068" mass="121843">MASERAKIREELRAKIARGSFSAQRRSANAQEASFSEDQLVDQLKRLQPRSKGGLIYQKYDNFQFYWRHPALRLLFVMVLWLLDMYIFGEDPTTYSKTPCRIGGIGHIVNVFFPTSEDTVPWILLRIILVTTFLLGGVFFAKILKSRLALRFEMFTYKGSYFIITAAVLVIDLVLCAKVYNWIRWKVLCNSYTAPCACEDVKCGGYISNDLHIRNDTFAHLTQCGAFIADTLAVFSVLDLILQDDSVYRLGSGLNISGFWERHRTHLLWGSFSVVMLLGVPSIFLSHKALATYQQGNSVTHRSNVGRMVVAGCLFVVDLCIVTQDLDFPHFENSLEVMLLGTNIAFEGSFINYIMVFVSMLLDLNCLYTHGWYRPSDYGQYYVTDRRLCNLKNTSMYRQVDCSSETCPWIRLDPKLWNNRTECEDPKLLLGSRYHPEIVKYRYYLAIVPILTGIIIFCSLFRLAGRSPQNLCRRVVISNAFAAKKIEEYESRSIEMTEVTGRSAPSAPSAPTEPGASTASMSSMASASRNHLLAKLEPDTDGAGGSESPRIIVVTASGVTAFELRDNRRSPYGGVQLAWMRPHVFCKSLRFWIMRKFAEWQGSSLDVHPSSRDYLYARVQDLKEKLRTENLVRTDVPFHSLELLWHGRLLHNETMLRSLGADAIVYLLYDRWSLRRKRLAAWRAEAERIWDSLAPLAEFGPITLQNISEISSAYSKINGWQLYYAEVGIINGRIFLRHGIRLVGWLAATLKLIGEALKLGADQIPGVPDVLFVLSVHDEARLEKSLFKALPLLSVLTTSAHWDIPIPGQTWFESTGGISSHGVLQDFSLWESLEWQRSLEQTYPWQNRSEKAFFRGHDWSSSNSFTELLESRPKEDCIPRFDVSMSFPYRRWYAELSSGELSDFLDVGLTGAPDYVKEQLPHQTYVDPVSLPEHAKHKYLLHLDGTAASNRLLKLLLMGSVVLKQDSIYEEYFYKDLVPFVHFVPIARDRCSTSNLTSSLQWLRSHDREAKAIAKAGQRYARTYLSRAAAACYWRQMLSSYAALQAFHPRAVMNFSEWFEWTDQKGTA</sequence>
<feature type="transmembrane region" description="Helical" evidence="4">
    <location>
        <begin position="305"/>
        <end position="324"/>
    </location>
</feature>
<proteinExistence type="inferred from homology"/>
<feature type="transmembrane region" description="Helical" evidence="4">
    <location>
        <begin position="71"/>
        <end position="89"/>
    </location>
</feature>
<keyword evidence="4 8" id="KW-0812">Transmembrane</keyword>
<evidence type="ECO:0000259" key="5">
    <source>
        <dbReference type="SMART" id="SM00672"/>
    </source>
</evidence>
<accession>A0A9P1C0N6</accession>
<reference evidence="6" key="1">
    <citation type="submission" date="2022-10" db="EMBL/GenBank/DDBJ databases">
        <authorList>
            <person name="Chen Y."/>
            <person name="Dougan E. K."/>
            <person name="Chan C."/>
            <person name="Rhodes N."/>
            <person name="Thang M."/>
        </authorList>
    </citation>
    <scope>NUCLEOTIDE SEQUENCE</scope>
</reference>
<dbReference type="OrthoDB" id="541052at2759"/>
<reference evidence="7" key="2">
    <citation type="submission" date="2024-04" db="EMBL/GenBank/DDBJ databases">
        <authorList>
            <person name="Chen Y."/>
            <person name="Shah S."/>
            <person name="Dougan E. K."/>
            <person name="Thang M."/>
            <person name="Chan C."/>
        </authorList>
    </citation>
    <scope>NUCLEOTIDE SEQUENCE [LARGE SCALE GENOMIC DNA]</scope>
</reference>
<gene>
    <name evidence="6" type="ORF">C1SCF055_LOCUS10590</name>
</gene>
<feature type="transmembrane region" description="Helical" evidence="4">
    <location>
        <begin position="161"/>
        <end position="183"/>
    </location>
</feature>
<dbReference type="InterPro" id="IPR029370">
    <property type="entry name" value="TMEM117"/>
</dbReference>
<dbReference type="Proteomes" id="UP001152797">
    <property type="component" value="Unassembled WGS sequence"/>
</dbReference>
<feature type="transmembrane region" description="Helical" evidence="4">
    <location>
        <begin position="344"/>
        <end position="364"/>
    </location>
</feature>
<evidence type="ECO:0000313" key="7">
    <source>
        <dbReference type="EMBL" id="CAL1136309.1"/>
    </source>
</evidence>
<keyword evidence="4" id="KW-0472">Membrane</keyword>
<dbReference type="Pfam" id="PF15113">
    <property type="entry name" value="TMEM117"/>
    <property type="match status" value="1"/>
</dbReference>
<organism evidence="6">
    <name type="scientific">Cladocopium goreaui</name>
    <dbReference type="NCBI Taxonomy" id="2562237"/>
    <lineage>
        <taxon>Eukaryota</taxon>
        <taxon>Sar</taxon>
        <taxon>Alveolata</taxon>
        <taxon>Dinophyceae</taxon>
        <taxon>Suessiales</taxon>
        <taxon>Symbiodiniaceae</taxon>
        <taxon>Cladocopium</taxon>
    </lineage>
</organism>
<protein>
    <submittedName>
        <fullName evidence="8">Transmembrane protein 117</fullName>
    </submittedName>
</protein>
<feature type="transmembrane region" description="Helical" evidence="4">
    <location>
        <begin position="120"/>
        <end position="141"/>
    </location>
</feature>
<comment type="caution">
    <text evidence="6">The sequence shown here is derived from an EMBL/GenBank/DDBJ whole genome shotgun (WGS) entry which is preliminary data.</text>
</comment>
<feature type="domain" description="Glycosyl transferase CAP10" evidence="5">
    <location>
        <begin position="766"/>
        <end position="1048"/>
    </location>
</feature>
<dbReference type="Pfam" id="PF05686">
    <property type="entry name" value="Glyco_transf_90"/>
    <property type="match status" value="1"/>
</dbReference>
<feature type="transmembrane region" description="Helical" evidence="4">
    <location>
        <begin position="443"/>
        <end position="464"/>
    </location>
</feature>
<dbReference type="PANTHER" id="PTHR12203">
    <property type="entry name" value="KDEL LYS-ASP-GLU-LEU CONTAINING - RELATED"/>
    <property type="match status" value="1"/>
</dbReference>
<comment type="similarity">
    <text evidence="1">Belongs to the glycosyltransferase 90 family.</text>
</comment>
<evidence type="ECO:0000256" key="4">
    <source>
        <dbReference type="SAM" id="Phobius"/>
    </source>
</evidence>
<keyword evidence="9" id="KW-1185">Reference proteome</keyword>
<dbReference type="EMBL" id="CAMXCT030000759">
    <property type="protein sequence ID" value="CAL4770246.1"/>
    <property type="molecule type" value="Genomic_DNA"/>
</dbReference>
<feature type="region of interest" description="Disordered" evidence="3">
    <location>
        <begin position="498"/>
        <end position="521"/>
    </location>
</feature>
<dbReference type="InterPro" id="IPR006598">
    <property type="entry name" value="CAP10"/>
</dbReference>
<feature type="transmembrane region" description="Helical" evidence="4">
    <location>
        <begin position="267"/>
        <end position="285"/>
    </location>
</feature>
<evidence type="ECO:0000256" key="3">
    <source>
        <dbReference type="SAM" id="MobiDB-lite"/>
    </source>
</evidence>
<feature type="compositionally biased region" description="Low complexity" evidence="3">
    <location>
        <begin position="503"/>
        <end position="521"/>
    </location>
</feature>
<dbReference type="EMBL" id="CAMXCT010000759">
    <property type="protein sequence ID" value="CAI3982934.1"/>
    <property type="molecule type" value="Genomic_DNA"/>
</dbReference>
<dbReference type="AlphaFoldDB" id="A0A9P1C0N6"/>